<name>A0AAU9LW88_9ASTR</name>
<dbReference type="Gene3D" id="3.10.580.10">
    <property type="entry name" value="CBS-domain"/>
    <property type="match status" value="1"/>
</dbReference>
<dbReference type="Pfam" id="PF08767">
    <property type="entry name" value="CRM1_C"/>
    <property type="match status" value="1"/>
</dbReference>
<accession>A0AAU9LW88</accession>
<dbReference type="GO" id="GO:0015031">
    <property type="term" value="P:protein transport"/>
    <property type="evidence" value="ECO:0007669"/>
    <property type="project" value="UniProtKB-KW"/>
</dbReference>
<dbReference type="InterPro" id="IPR014877">
    <property type="entry name" value="XPO1_C_dom"/>
</dbReference>
<dbReference type="AlphaFoldDB" id="A0AAU9LW88"/>
<dbReference type="InterPro" id="IPR046342">
    <property type="entry name" value="CBS_dom_sf"/>
</dbReference>
<evidence type="ECO:0000256" key="4">
    <source>
        <dbReference type="ARBA" id="ARBA00022927"/>
    </source>
</evidence>
<evidence type="ECO:0000256" key="5">
    <source>
        <dbReference type="ARBA" id="ARBA00023242"/>
    </source>
</evidence>
<gene>
    <name evidence="7" type="ORF">LVIROSA_LOCUS7374</name>
</gene>
<dbReference type="GO" id="GO:0005634">
    <property type="term" value="C:nucleus"/>
    <property type="evidence" value="ECO:0007669"/>
    <property type="project" value="UniProtKB-SubCell"/>
</dbReference>
<protein>
    <recommendedName>
        <fullName evidence="6">Exportin-1 C-terminal domain-containing protein</fullName>
    </recommendedName>
</protein>
<comment type="caution">
    <text evidence="7">The sequence shown here is derived from an EMBL/GenBank/DDBJ whole genome shotgun (WGS) entry which is preliminary data.</text>
</comment>
<sequence length="145" mass="16480">MLVREYTIKLLGASFPNIPASEVAKFVNGLFESRSDLSTFKNHIWDFLVQSKEFSAQGDTYIHTFNVWESSFLRYIAPIVDENDSLLDIYCRSDITALAKDRAYAQIHLNELNIHQVNTIRGLTLKGAPKSAKVYGGQFMGQHYT</sequence>
<dbReference type="InterPro" id="IPR011989">
    <property type="entry name" value="ARM-like"/>
</dbReference>
<keyword evidence="5" id="KW-0539">Nucleus</keyword>
<dbReference type="Proteomes" id="UP001157418">
    <property type="component" value="Unassembled WGS sequence"/>
</dbReference>
<dbReference type="GO" id="GO:0005049">
    <property type="term" value="F:nuclear export signal receptor activity"/>
    <property type="evidence" value="ECO:0007669"/>
    <property type="project" value="InterPro"/>
</dbReference>
<keyword evidence="3" id="KW-0813">Transport</keyword>
<evidence type="ECO:0000256" key="2">
    <source>
        <dbReference type="ARBA" id="ARBA00009466"/>
    </source>
</evidence>
<dbReference type="Gene3D" id="1.25.10.10">
    <property type="entry name" value="Leucine-rich Repeat Variant"/>
    <property type="match status" value="1"/>
</dbReference>
<comment type="similarity">
    <text evidence="2">Belongs to the exportin family.</text>
</comment>
<evidence type="ECO:0000313" key="7">
    <source>
        <dbReference type="EMBL" id="CAH1419874.1"/>
    </source>
</evidence>
<evidence type="ECO:0000259" key="6">
    <source>
        <dbReference type="Pfam" id="PF08767"/>
    </source>
</evidence>
<dbReference type="EMBL" id="CAKMRJ010000614">
    <property type="protein sequence ID" value="CAH1419874.1"/>
    <property type="molecule type" value="Genomic_DNA"/>
</dbReference>
<keyword evidence="8" id="KW-1185">Reference proteome</keyword>
<feature type="domain" description="Exportin-1 C-terminal" evidence="6">
    <location>
        <begin position="2"/>
        <end position="55"/>
    </location>
</feature>
<keyword evidence="4" id="KW-0653">Protein transport</keyword>
<dbReference type="SUPFAM" id="SSF48371">
    <property type="entry name" value="ARM repeat"/>
    <property type="match status" value="1"/>
</dbReference>
<reference evidence="7 8" key="1">
    <citation type="submission" date="2022-01" db="EMBL/GenBank/DDBJ databases">
        <authorList>
            <person name="Xiong W."/>
            <person name="Schranz E."/>
        </authorList>
    </citation>
    <scope>NUCLEOTIDE SEQUENCE [LARGE SCALE GENOMIC DNA]</scope>
</reference>
<evidence type="ECO:0000256" key="3">
    <source>
        <dbReference type="ARBA" id="ARBA00022448"/>
    </source>
</evidence>
<organism evidence="7 8">
    <name type="scientific">Lactuca virosa</name>
    <dbReference type="NCBI Taxonomy" id="75947"/>
    <lineage>
        <taxon>Eukaryota</taxon>
        <taxon>Viridiplantae</taxon>
        <taxon>Streptophyta</taxon>
        <taxon>Embryophyta</taxon>
        <taxon>Tracheophyta</taxon>
        <taxon>Spermatophyta</taxon>
        <taxon>Magnoliopsida</taxon>
        <taxon>eudicotyledons</taxon>
        <taxon>Gunneridae</taxon>
        <taxon>Pentapetalae</taxon>
        <taxon>asterids</taxon>
        <taxon>campanulids</taxon>
        <taxon>Asterales</taxon>
        <taxon>Asteraceae</taxon>
        <taxon>Cichorioideae</taxon>
        <taxon>Cichorieae</taxon>
        <taxon>Lactucinae</taxon>
        <taxon>Lactuca</taxon>
    </lineage>
</organism>
<evidence type="ECO:0000256" key="1">
    <source>
        <dbReference type="ARBA" id="ARBA00004123"/>
    </source>
</evidence>
<comment type="subcellular location">
    <subcellularLocation>
        <location evidence="1">Nucleus</location>
    </subcellularLocation>
</comment>
<proteinExistence type="inferred from homology"/>
<evidence type="ECO:0000313" key="8">
    <source>
        <dbReference type="Proteomes" id="UP001157418"/>
    </source>
</evidence>
<dbReference type="InterPro" id="IPR016024">
    <property type="entry name" value="ARM-type_fold"/>
</dbReference>